<keyword evidence="12" id="KW-1185">Reference proteome</keyword>
<organism evidence="11 12">
    <name type="scientific">Exophiala mesophila</name>
    <name type="common">Black yeast-like fungus</name>
    <dbReference type="NCBI Taxonomy" id="212818"/>
    <lineage>
        <taxon>Eukaryota</taxon>
        <taxon>Fungi</taxon>
        <taxon>Dikarya</taxon>
        <taxon>Ascomycota</taxon>
        <taxon>Pezizomycotina</taxon>
        <taxon>Eurotiomycetes</taxon>
        <taxon>Chaetothyriomycetidae</taxon>
        <taxon>Chaetothyriales</taxon>
        <taxon>Herpotrichiellaceae</taxon>
        <taxon>Exophiala</taxon>
    </lineage>
</organism>
<evidence type="ECO:0000256" key="3">
    <source>
        <dbReference type="ARBA" id="ARBA00022630"/>
    </source>
</evidence>
<dbReference type="InterPro" id="IPR039799">
    <property type="entry name" value="ALR/ERV"/>
</dbReference>
<gene>
    <name evidence="11" type="ORF">PV10_00053</name>
</gene>
<keyword evidence="6" id="KW-0496">Mitochondrion</keyword>
<dbReference type="VEuPathDB" id="FungiDB:PV10_00053"/>
<evidence type="ECO:0000256" key="6">
    <source>
        <dbReference type="ARBA" id="ARBA00023128"/>
    </source>
</evidence>
<dbReference type="InterPro" id="IPR017905">
    <property type="entry name" value="ERV/ALR_sulphydryl_oxidase"/>
</dbReference>
<dbReference type="PROSITE" id="PS51324">
    <property type="entry name" value="ERV_ALR"/>
    <property type="match status" value="1"/>
</dbReference>
<dbReference type="Proteomes" id="UP000054302">
    <property type="component" value="Unassembled WGS sequence"/>
</dbReference>
<protein>
    <recommendedName>
        <fullName evidence="8">Sulfhydryl oxidase</fullName>
        <ecNumber evidence="8">1.8.3.2</ecNumber>
    </recommendedName>
</protein>
<dbReference type="OMA" id="TWMCEAH"/>
<proteinExistence type="predicted"/>
<keyword evidence="7" id="KW-1015">Disulfide bond</keyword>
<name>A0A0D1X310_EXOME</name>
<evidence type="ECO:0000256" key="5">
    <source>
        <dbReference type="ARBA" id="ARBA00023002"/>
    </source>
</evidence>
<reference evidence="11 12" key="1">
    <citation type="submission" date="2015-01" db="EMBL/GenBank/DDBJ databases">
        <title>The Genome Sequence of Exophiala mesophila CBS40295.</title>
        <authorList>
            <consortium name="The Broad Institute Genomics Platform"/>
            <person name="Cuomo C."/>
            <person name="de Hoog S."/>
            <person name="Gorbushina A."/>
            <person name="Stielow B."/>
            <person name="Teixiera M."/>
            <person name="Abouelleil A."/>
            <person name="Chapman S.B."/>
            <person name="Priest M."/>
            <person name="Young S.K."/>
            <person name="Wortman J."/>
            <person name="Nusbaum C."/>
            <person name="Birren B."/>
        </authorList>
    </citation>
    <scope>NUCLEOTIDE SEQUENCE [LARGE SCALE GENOMIC DNA]</scope>
    <source>
        <strain evidence="11 12">CBS 40295</strain>
    </source>
</reference>
<evidence type="ECO:0000256" key="1">
    <source>
        <dbReference type="ARBA" id="ARBA00001974"/>
    </source>
</evidence>
<dbReference type="Gene3D" id="4.10.320.60">
    <property type="match status" value="1"/>
</dbReference>
<dbReference type="Gene3D" id="1.20.120.310">
    <property type="entry name" value="ERV/ALR sulfhydryl oxidase domain"/>
    <property type="match status" value="1"/>
</dbReference>
<dbReference type="AlphaFoldDB" id="A0A0D1X310"/>
<dbReference type="GO" id="GO:0016971">
    <property type="term" value="F:flavin-dependent sulfhydryl oxidase activity"/>
    <property type="evidence" value="ECO:0007669"/>
    <property type="project" value="InterPro"/>
</dbReference>
<dbReference type="STRING" id="212818.A0A0D1X310"/>
<dbReference type="GeneID" id="27317898"/>
<evidence type="ECO:0000256" key="8">
    <source>
        <dbReference type="RuleBase" id="RU371123"/>
    </source>
</evidence>
<sequence length="206" mass="22722">MSFPFPTRQRLPPSSTDDQNQQERDGPVATKSGHGGVVLDKDGKPCRTCTSSAEWKAMMGTFGGGNKTKATASTSTSTSTTTSTLTNDTTPDDCPADVEQLGRSTWTLLHTMAAQYPPKAPPTTQSVMKQFISTFSQLYPCWVCADDFRSWMVQPGNEPKVGGRDELGNWMCLAHNVVNVKLGKKEFDCSLWKQRWKDGWDDGRCD</sequence>
<dbReference type="GO" id="GO:0050660">
    <property type="term" value="F:flavin adenine dinucleotide binding"/>
    <property type="evidence" value="ECO:0007669"/>
    <property type="project" value="TreeGrafter"/>
</dbReference>
<dbReference type="OrthoDB" id="17199at2759"/>
<dbReference type="EC" id="1.8.3.2" evidence="8"/>
<comment type="cofactor">
    <cofactor evidence="1 8">
        <name>FAD</name>
        <dbReference type="ChEBI" id="CHEBI:57692"/>
    </cofactor>
</comment>
<keyword evidence="4 8" id="KW-0274">FAD</keyword>
<accession>A0A0D1X310</accession>
<dbReference type="InterPro" id="IPR036774">
    <property type="entry name" value="ERV/ALR_sulphydryl_oxid_sf"/>
</dbReference>
<evidence type="ECO:0000256" key="9">
    <source>
        <dbReference type="SAM" id="MobiDB-lite"/>
    </source>
</evidence>
<dbReference type="PANTHER" id="PTHR12645:SF0">
    <property type="entry name" value="FAD-LINKED SULFHYDRYL OXIDASE ALR"/>
    <property type="match status" value="1"/>
</dbReference>
<dbReference type="EMBL" id="KN847520">
    <property type="protein sequence ID" value="KIV96150.1"/>
    <property type="molecule type" value="Genomic_DNA"/>
</dbReference>
<dbReference type="GO" id="GO:0005758">
    <property type="term" value="C:mitochondrial intermembrane space"/>
    <property type="evidence" value="ECO:0007669"/>
    <property type="project" value="UniProtKB-SubCell"/>
</dbReference>
<feature type="domain" description="ERV/ALR sulfhydryl oxidase" evidence="10">
    <location>
        <begin position="94"/>
        <end position="196"/>
    </location>
</feature>
<dbReference type="PANTHER" id="PTHR12645">
    <property type="entry name" value="ALR/ERV"/>
    <property type="match status" value="1"/>
</dbReference>
<keyword evidence="5 8" id="KW-0560">Oxidoreductase</keyword>
<evidence type="ECO:0000256" key="4">
    <source>
        <dbReference type="ARBA" id="ARBA00022827"/>
    </source>
</evidence>
<evidence type="ECO:0000313" key="12">
    <source>
        <dbReference type="Proteomes" id="UP000054302"/>
    </source>
</evidence>
<dbReference type="RefSeq" id="XP_016227724.1">
    <property type="nucleotide sequence ID" value="XM_016364075.1"/>
</dbReference>
<feature type="compositionally biased region" description="Low complexity" evidence="9">
    <location>
        <begin position="67"/>
        <end position="89"/>
    </location>
</feature>
<evidence type="ECO:0000259" key="10">
    <source>
        <dbReference type="PROSITE" id="PS51324"/>
    </source>
</evidence>
<dbReference type="HOGENOM" id="CLU_070631_1_0_1"/>
<evidence type="ECO:0000256" key="7">
    <source>
        <dbReference type="ARBA" id="ARBA00023157"/>
    </source>
</evidence>
<dbReference type="SUPFAM" id="SSF69000">
    <property type="entry name" value="FAD-dependent thiol oxidase"/>
    <property type="match status" value="1"/>
</dbReference>
<feature type="region of interest" description="Disordered" evidence="9">
    <location>
        <begin position="1"/>
        <end position="46"/>
    </location>
</feature>
<evidence type="ECO:0000256" key="2">
    <source>
        <dbReference type="ARBA" id="ARBA00004569"/>
    </source>
</evidence>
<dbReference type="FunFam" id="1.20.120.310:FF:000003">
    <property type="entry name" value="Sulfhydryl oxidase"/>
    <property type="match status" value="1"/>
</dbReference>
<evidence type="ECO:0000313" key="11">
    <source>
        <dbReference type="EMBL" id="KIV96150.1"/>
    </source>
</evidence>
<comment type="subcellular location">
    <subcellularLocation>
        <location evidence="2">Mitochondrion intermembrane space</location>
    </subcellularLocation>
</comment>
<keyword evidence="3 8" id="KW-0285">Flavoprotein</keyword>
<comment type="catalytic activity">
    <reaction evidence="8">
        <text>2 R'C(R)SH + O2 = R'C(R)S-S(R)CR' + H2O2</text>
        <dbReference type="Rhea" id="RHEA:17357"/>
        <dbReference type="ChEBI" id="CHEBI:15379"/>
        <dbReference type="ChEBI" id="CHEBI:16240"/>
        <dbReference type="ChEBI" id="CHEBI:16520"/>
        <dbReference type="ChEBI" id="CHEBI:17412"/>
        <dbReference type="EC" id="1.8.3.2"/>
    </reaction>
</comment>
<dbReference type="Pfam" id="PF04777">
    <property type="entry name" value="Evr1_Alr"/>
    <property type="match status" value="1"/>
</dbReference>
<feature type="region of interest" description="Disordered" evidence="9">
    <location>
        <begin position="61"/>
        <end position="93"/>
    </location>
</feature>